<dbReference type="RefSeq" id="WP_186820016.1">
    <property type="nucleotide sequence ID" value="NZ_BAND01000046.1"/>
</dbReference>
<comment type="pathway">
    <text evidence="1">Nucleotide-sugar biosynthesis; UDP-alpha-D-glucuronate biosynthesis; UDP-alpha-D-glucuronate from UDP-alpha-D-glucose: step 1/1.</text>
</comment>
<dbReference type="Pfam" id="PF03720">
    <property type="entry name" value="UDPG_MGDP_dh_C"/>
    <property type="match status" value="1"/>
</dbReference>
<evidence type="ECO:0000313" key="13">
    <source>
        <dbReference type="EMBL" id="GAJ29081.1"/>
    </source>
</evidence>
<dbReference type="SUPFAM" id="SSF52413">
    <property type="entry name" value="UDP-glucose/GDP-mannose dehydrogenase C-terminal domain"/>
    <property type="match status" value="1"/>
</dbReference>
<feature type="binding site" evidence="10">
    <location>
        <position position="213"/>
    </location>
    <ligand>
        <name>substrate</name>
    </ligand>
</feature>
<dbReference type="PANTHER" id="PTHR43750">
    <property type="entry name" value="UDP-GLUCOSE 6-DEHYDROGENASE TUAD"/>
    <property type="match status" value="1"/>
</dbReference>
<dbReference type="InterPro" id="IPR028357">
    <property type="entry name" value="UDPglc_DH_bac"/>
</dbReference>
<accession>A0A023D5L0</accession>
<dbReference type="InterPro" id="IPR036220">
    <property type="entry name" value="UDP-Glc/GDP-Man_DH_C_sf"/>
</dbReference>
<feature type="binding site" evidence="10">
    <location>
        <begin position="152"/>
        <end position="155"/>
    </location>
    <ligand>
        <name>substrate</name>
    </ligand>
</feature>
<feature type="binding site" evidence="10">
    <location>
        <position position="330"/>
    </location>
    <ligand>
        <name>substrate</name>
    </ligand>
</feature>
<reference evidence="14" key="1">
    <citation type="journal article" date="2014" name="FEMS Microbiol. Lett.">
        <title>Draft Genomic DNA Sequence of the Facultatively Methylotrophic Bacterium Acidomonas methanolica type strain MB58.</title>
        <authorList>
            <person name="Higashiura N."/>
            <person name="Hadano H."/>
            <person name="Hirakawa H."/>
            <person name="Matsutani M."/>
            <person name="Takabe S."/>
            <person name="Matsushita K."/>
            <person name="Azuma Y."/>
        </authorList>
    </citation>
    <scope>NUCLEOTIDE SEQUENCE [LARGE SCALE GENOMIC DNA]</scope>
    <source>
        <strain evidence="14">MB58</strain>
    </source>
</reference>
<keyword evidence="5 8" id="KW-0560">Oxidoreductase</keyword>
<comment type="caution">
    <text evidence="13">The sequence shown here is derived from an EMBL/GenBank/DDBJ whole genome shotgun (WGS) entry which is preliminary data.</text>
</comment>
<dbReference type="GO" id="GO:0000271">
    <property type="term" value="P:polysaccharide biosynthetic process"/>
    <property type="evidence" value="ECO:0007669"/>
    <property type="project" value="InterPro"/>
</dbReference>
<dbReference type="Pfam" id="PF03721">
    <property type="entry name" value="UDPG_MGDP_dh_N"/>
    <property type="match status" value="1"/>
</dbReference>
<sequence>MRIAMIGGGYVGLVSGACFAEFGSDVAIVETDPAKLSALRAGEIPIYEPGLDAVVAQNIEGGRLSFGDDIAAAIHDADAVFIAVGTPTRRGDGHADLTYVYEATRQIARAARSGLLVVTKSTVPVGTGREVARILAEERPELSFSVASNPEFLREGSAIQDFLRPDRVIIGIDRRGPDGGERAERVMRELYRPLYLIETPVVMTGLETAELTKYAANAFLAMKVTFINEMADLCEKLGADVHDVARGMGLDQRIGRRFLHPGPGFGGSCFPKDTRALTAIAQDAGAPTRLIETTVAINEARKEAMAERIIAPLGGSAAGKVVGVLGLTFKPETDDMREASSLPIIARLVREGAVVRVFDPQGMQAARALLPAEVVYVEDALAAAEGADILVVLTEWNVFRAIAPERLRAAMRGRAIADLRNIWNPEAMREAGFEYQSIGRP</sequence>
<evidence type="ECO:0000256" key="9">
    <source>
        <dbReference type="PIRSR" id="PIRSR500134-1"/>
    </source>
</evidence>
<feature type="binding site" evidence="11">
    <location>
        <position position="86"/>
    </location>
    <ligand>
        <name>NAD(+)</name>
        <dbReference type="ChEBI" id="CHEBI:57540"/>
    </ligand>
</feature>
<reference evidence="13 14" key="2">
    <citation type="journal article" date="2014" name="FEMS Microbiol. Lett.">
        <title>Draft genomic DNA sequence of the facultatively methylotrophic bacterium Acidomonas methanolica type strain MB58.</title>
        <authorList>
            <person name="Higashiura N."/>
            <person name="Hadano H."/>
            <person name="Hirakawa H."/>
            <person name="Matsutani M."/>
            <person name="Takabe S."/>
            <person name="Matsushita K."/>
            <person name="Azuma Y."/>
        </authorList>
    </citation>
    <scope>NUCLEOTIDE SEQUENCE [LARGE SCALE GENOMIC DNA]</scope>
    <source>
        <strain evidence="13 14">MB58</strain>
    </source>
</reference>
<dbReference type="PIRSF" id="PIRSF500134">
    <property type="entry name" value="UDPglc_DH_bac"/>
    <property type="match status" value="1"/>
</dbReference>
<evidence type="ECO:0000256" key="10">
    <source>
        <dbReference type="PIRSR" id="PIRSR500134-2"/>
    </source>
</evidence>
<evidence type="ECO:0000256" key="8">
    <source>
        <dbReference type="PIRNR" id="PIRNR000124"/>
    </source>
</evidence>
<dbReference type="PANTHER" id="PTHR43750:SF3">
    <property type="entry name" value="UDP-GLUCOSE 6-DEHYDROGENASE TUAD"/>
    <property type="match status" value="1"/>
</dbReference>
<dbReference type="InterPro" id="IPR036291">
    <property type="entry name" value="NAD(P)-bd_dom_sf"/>
</dbReference>
<feature type="binding site" evidence="11">
    <location>
        <position position="272"/>
    </location>
    <ligand>
        <name>NAD(+)</name>
        <dbReference type="ChEBI" id="CHEBI:57540"/>
    </ligand>
</feature>
<evidence type="ECO:0000256" key="7">
    <source>
        <dbReference type="ARBA" id="ARBA00047473"/>
    </source>
</evidence>
<feature type="binding site" evidence="10">
    <location>
        <begin position="258"/>
        <end position="262"/>
    </location>
    <ligand>
        <name>substrate</name>
    </ligand>
</feature>
<dbReference type="Gene3D" id="3.40.50.720">
    <property type="entry name" value="NAD(P)-binding Rossmann-like Domain"/>
    <property type="match status" value="2"/>
</dbReference>
<dbReference type="GO" id="GO:0051287">
    <property type="term" value="F:NAD binding"/>
    <property type="evidence" value="ECO:0007669"/>
    <property type="project" value="InterPro"/>
</dbReference>
<organism evidence="13 14">
    <name type="scientific">Acidomonas methanolica NBRC 104435</name>
    <dbReference type="NCBI Taxonomy" id="1231351"/>
    <lineage>
        <taxon>Bacteria</taxon>
        <taxon>Pseudomonadati</taxon>
        <taxon>Pseudomonadota</taxon>
        <taxon>Alphaproteobacteria</taxon>
        <taxon>Acetobacterales</taxon>
        <taxon>Acetobacteraceae</taxon>
        <taxon>Acidomonas</taxon>
    </lineage>
</organism>
<feature type="binding site" evidence="11">
    <location>
        <position position="35"/>
    </location>
    <ligand>
        <name>NAD(+)</name>
        <dbReference type="ChEBI" id="CHEBI:57540"/>
    </ligand>
</feature>
<evidence type="ECO:0000256" key="5">
    <source>
        <dbReference type="ARBA" id="ARBA00023002"/>
    </source>
</evidence>
<dbReference type="Gene3D" id="1.20.5.100">
    <property type="entry name" value="Cytochrome c1, transmembrane anchor, C-terminal"/>
    <property type="match status" value="1"/>
</dbReference>
<dbReference type="GO" id="GO:0003979">
    <property type="term" value="F:UDP-glucose 6-dehydrogenase activity"/>
    <property type="evidence" value="ECO:0007669"/>
    <property type="project" value="UniProtKB-EC"/>
</dbReference>
<dbReference type="PIRSF" id="PIRSF000124">
    <property type="entry name" value="UDPglc_GDPman_dh"/>
    <property type="match status" value="1"/>
</dbReference>
<comment type="similarity">
    <text evidence="2 8">Belongs to the UDP-glucose/GDP-mannose dehydrogenase family.</text>
</comment>
<dbReference type="InterPro" id="IPR017476">
    <property type="entry name" value="UDP-Glc/GDP-Man"/>
</dbReference>
<evidence type="ECO:0000256" key="2">
    <source>
        <dbReference type="ARBA" id="ARBA00006601"/>
    </source>
</evidence>
<keyword evidence="14" id="KW-1185">Reference proteome</keyword>
<feature type="binding site" evidence="11">
    <location>
        <position position="122"/>
    </location>
    <ligand>
        <name>NAD(+)</name>
        <dbReference type="ChEBI" id="CHEBI:57540"/>
    </ligand>
</feature>
<evidence type="ECO:0000313" key="14">
    <source>
        <dbReference type="Proteomes" id="UP000019760"/>
    </source>
</evidence>
<feature type="domain" description="UDP-glucose/GDP-mannose dehydrogenase C-terminal" evidence="12">
    <location>
        <begin position="323"/>
        <end position="425"/>
    </location>
</feature>
<dbReference type="SUPFAM" id="SSF48179">
    <property type="entry name" value="6-phosphogluconate dehydrogenase C-terminal domain-like"/>
    <property type="match status" value="1"/>
</dbReference>
<dbReference type="AlphaFoldDB" id="A0A023D5L0"/>
<dbReference type="InterPro" id="IPR001732">
    <property type="entry name" value="UDP-Glc/GDP-Man_DH_N"/>
</dbReference>
<feature type="binding site" evidence="11">
    <location>
        <position position="155"/>
    </location>
    <ligand>
        <name>NAD(+)</name>
        <dbReference type="ChEBI" id="CHEBI:57540"/>
    </ligand>
</feature>
<dbReference type="InterPro" id="IPR008927">
    <property type="entry name" value="6-PGluconate_DH-like_C_sf"/>
</dbReference>
<evidence type="ECO:0000256" key="1">
    <source>
        <dbReference type="ARBA" id="ARBA00004701"/>
    </source>
</evidence>
<proteinExistence type="inferred from homology"/>
<keyword evidence="6 8" id="KW-0520">NAD</keyword>
<dbReference type="EMBL" id="BAND01000046">
    <property type="protein sequence ID" value="GAJ29081.1"/>
    <property type="molecule type" value="Genomic_DNA"/>
</dbReference>
<dbReference type="NCBIfam" id="TIGR03026">
    <property type="entry name" value="NDP-sugDHase"/>
    <property type="match status" value="1"/>
</dbReference>
<comment type="catalytic activity">
    <reaction evidence="7 8">
        <text>UDP-alpha-D-glucose + 2 NAD(+) + H2O = UDP-alpha-D-glucuronate + 2 NADH + 3 H(+)</text>
        <dbReference type="Rhea" id="RHEA:23596"/>
        <dbReference type="ChEBI" id="CHEBI:15377"/>
        <dbReference type="ChEBI" id="CHEBI:15378"/>
        <dbReference type="ChEBI" id="CHEBI:57540"/>
        <dbReference type="ChEBI" id="CHEBI:57945"/>
        <dbReference type="ChEBI" id="CHEBI:58052"/>
        <dbReference type="ChEBI" id="CHEBI:58885"/>
        <dbReference type="EC" id="1.1.1.22"/>
    </reaction>
</comment>
<dbReference type="UniPathway" id="UPA00038">
    <property type="reaction ID" value="UER00491"/>
</dbReference>
<protein>
    <recommendedName>
        <fullName evidence="4 8">UDP-glucose 6-dehydrogenase</fullName>
        <ecNumber evidence="3 8">1.1.1.22</ecNumber>
    </recommendedName>
</protein>
<evidence type="ECO:0000256" key="4">
    <source>
        <dbReference type="ARBA" id="ARBA00015132"/>
    </source>
</evidence>
<feature type="binding site" evidence="11">
    <location>
        <position position="337"/>
    </location>
    <ligand>
        <name>NAD(+)</name>
        <dbReference type="ChEBI" id="CHEBI:57540"/>
    </ligand>
</feature>
<dbReference type="SMART" id="SM00984">
    <property type="entry name" value="UDPG_MGDP_dh_C"/>
    <property type="match status" value="1"/>
</dbReference>
<dbReference type="SUPFAM" id="SSF51735">
    <property type="entry name" value="NAD(P)-binding Rossmann-fold domains"/>
    <property type="match status" value="1"/>
</dbReference>
<evidence type="ECO:0000256" key="11">
    <source>
        <dbReference type="PIRSR" id="PIRSR500134-3"/>
    </source>
</evidence>
<name>A0A023D5L0_ACIMT</name>
<dbReference type="InterPro" id="IPR014026">
    <property type="entry name" value="UDP-Glc/GDP-Man_DH_dimer"/>
</dbReference>
<gene>
    <name evidence="13" type="ORF">Amme_046_010</name>
</gene>
<evidence type="ECO:0000256" key="6">
    <source>
        <dbReference type="ARBA" id="ARBA00023027"/>
    </source>
</evidence>
<feature type="active site" description="Nucleophile" evidence="9">
    <location>
        <position position="269"/>
    </location>
</feature>
<evidence type="ECO:0000259" key="12">
    <source>
        <dbReference type="SMART" id="SM00984"/>
    </source>
</evidence>
<dbReference type="GO" id="GO:0006065">
    <property type="term" value="P:UDP-glucuronate biosynthetic process"/>
    <property type="evidence" value="ECO:0007669"/>
    <property type="project" value="UniProtKB-UniPathway"/>
</dbReference>
<evidence type="ECO:0000256" key="3">
    <source>
        <dbReference type="ARBA" id="ARBA00012954"/>
    </source>
</evidence>
<feature type="binding site" evidence="10">
    <location>
        <position position="266"/>
    </location>
    <ligand>
        <name>substrate</name>
    </ligand>
</feature>
<dbReference type="EC" id="1.1.1.22" evidence="3 8"/>
<dbReference type="InterPro" id="IPR014027">
    <property type="entry name" value="UDP-Glc/GDP-Man_DH_C"/>
</dbReference>
<dbReference type="Proteomes" id="UP000019760">
    <property type="component" value="Unassembled WGS sequence"/>
</dbReference>
<dbReference type="Pfam" id="PF00984">
    <property type="entry name" value="UDPG_MGDP_dh"/>
    <property type="match status" value="1"/>
</dbReference>
<dbReference type="PROSITE" id="PS51257">
    <property type="entry name" value="PROKAR_LIPOPROTEIN"/>
    <property type="match status" value="1"/>
</dbReference>